<name>A0ABQ9UW44_SAGOE</name>
<dbReference type="Proteomes" id="UP001266305">
    <property type="component" value="Unassembled WGS sequence"/>
</dbReference>
<evidence type="ECO:0000313" key="1">
    <source>
        <dbReference type="EMBL" id="KAK2101019.1"/>
    </source>
</evidence>
<sequence>MGATGLGAVGFRYPQIACWGGFVKPRLPPPKHTLSRVMVSKARGKDRLWSHTREPLKQALLKKLLGSEELSQEACLAFIDIRALGPHPWEPGSGQGLPSSAHCLPPEGLLWRGKG</sequence>
<proteinExistence type="predicted"/>
<evidence type="ECO:0000313" key="2">
    <source>
        <dbReference type="Proteomes" id="UP001266305"/>
    </source>
</evidence>
<comment type="caution">
    <text evidence="1">The sequence shown here is derived from an EMBL/GenBank/DDBJ whole genome shotgun (WGS) entry which is preliminary data.</text>
</comment>
<dbReference type="EMBL" id="JASSZA010000010">
    <property type="protein sequence ID" value="KAK2101019.1"/>
    <property type="molecule type" value="Genomic_DNA"/>
</dbReference>
<accession>A0ABQ9UW44</accession>
<keyword evidence="2" id="KW-1185">Reference proteome</keyword>
<reference evidence="1 2" key="1">
    <citation type="submission" date="2023-05" db="EMBL/GenBank/DDBJ databases">
        <title>B98-5 Cell Line De Novo Hybrid Assembly: An Optical Mapping Approach.</title>
        <authorList>
            <person name="Kananen K."/>
            <person name="Auerbach J.A."/>
            <person name="Kautto E."/>
            <person name="Blachly J.S."/>
        </authorList>
    </citation>
    <scope>NUCLEOTIDE SEQUENCE [LARGE SCALE GENOMIC DNA]</scope>
    <source>
        <strain evidence="1">B95-8</strain>
        <tissue evidence="1">Cell line</tissue>
    </source>
</reference>
<gene>
    <name evidence="1" type="ORF">P7K49_022367</name>
</gene>
<protein>
    <submittedName>
        <fullName evidence="1">Uncharacterized protein</fullName>
    </submittedName>
</protein>
<organism evidence="1 2">
    <name type="scientific">Saguinus oedipus</name>
    <name type="common">Cotton-top tamarin</name>
    <name type="synonym">Oedipomidas oedipus</name>
    <dbReference type="NCBI Taxonomy" id="9490"/>
    <lineage>
        <taxon>Eukaryota</taxon>
        <taxon>Metazoa</taxon>
        <taxon>Chordata</taxon>
        <taxon>Craniata</taxon>
        <taxon>Vertebrata</taxon>
        <taxon>Euteleostomi</taxon>
        <taxon>Mammalia</taxon>
        <taxon>Eutheria</taxon>
        <taxon>Euarchontoglires</taxon>
        <taxon>Primates</taxon>
        <taxon>Haplorrhini</taxon>
        <taxon>Platyrrhini</taxon>
        <taxon>Cebidae</taxon>
        <taxon>Callitrichinae</taxon>
        <taxon>Saguinus</taxon>
    </lineage>
</organism>